<evidence type="ECO:0008006" key="4">
    <source>
        <dbReference type="Google" id="ProtNLM"/>
    </source>
</evidence>
<comment type="caution">
    <text evidence="2">The sequence shown here is derived from an EMBL/GenBank/DDBJ whole genome shotgun (WGS) entry which is preliminary data.</text>
</comment>
<sequence length="265" mass="29354">MAAIDKQALKDAVTRRSSYILANKETITMNQCRKLLEEDMGLPEKSLKSEKEYVKELIDKLFSGNTAGEEPAAPSQESEDDAAEPAFDSNSPKQKKARRKASEDDGSSRKRLKQKEVKAKKVKRKDEEAAPAAPAGKEYGREVQKMKRICKSASITIPPSVYTRVSKEQDVADRLKALLQKHGLSEQATTDEVAQVRKDVQKQRDLEGIDMSNILAEGRGRRAAAAAPHKYTYLDNGSLSDSDADNVCPSLNCFVPQQQEICARV</sequence>
<dbReference type="OrthoDB" id="514832at2759"/>
<reference evidence="2 3" key="1">
    <citation type="journal article" date="2012" name="Genome Biol.">
        <title>The genome of the polar eukaryotic microalga coccomyxa subellipsoidea reveals traits of cold adaptation.</title>
        <authorList>
            <person name="Blanc G."/>
            <person name="Agarkova I."/>
            <person name="Grimwood J."/>
            <person name="Kuo A."/>
            <person name="Brueggeman A."/>
            <person name="Dunigan D."/>
            <person name="Gurnon J."/>
            <person name="Ladunga I."/>
            <person name="Lindquist E."/>
            <person name="Lucas S."/>
            <person name="Pangilinan J."/>
            <person name="Proschold T."/>
            <person name="Salamov A."/>
            <person name="Schmutz J."/>
            <person name="Weeks D."/>
            <person name="Yamada T."/>
            <person name="Claverie J.M."/>
            <person name="Grigoriev I."/>
            <person name="Van Etten J."/>
            <person name="Lomsadze A."/>
            <person name="Borodovsky M."/>
        </authorList>
    </citation>
    <scope>NUCLEOTIDE SEQUENCE [LARGE SCALE GENOMIC DNA]</scope>
    <source>
        <strain evidence="2 3">C-169</strain>
    </source>
</reference>
<accession>I0Z880</accession>
<gene>
    <name evidence="2" type="ORF">COCSUDRAFT_39825</name>
</gene>
<dbReference type="Proteomes" id="UP000007264">
    <property type="component" value="Unassembled WGS sequence"/>
</dbReference>
<dbReference type="RefSeq" id="XP_005651393.1">
    <property type="nucleotide sequence ID" value="XM_005651336.1"/>
</dbReference>
<feature type="region of interest" description="Disordered" evidence="1">
    <location>
        <begin position="64"/>
        <end position="142"/>
    </location>
</feature>
<protein>
    <recommendedName>
        <fullName evidence="4">DEK C-terminal domain-containing protein</fullName>
    </recommendedName>
</protein>
<dbReference type="GeneID" id="17044859"/>
<dbReference type="InterPro" id="IPR037647">
    <property type="entry name" value="HIRIP3"/>
</dbReference>
<evidence type="ECO:0000256" key="1">
    <source>
        <dbReference type="SAM" id="MobiDB-lite"/>
    </source>
</evidence>
<dbReference type="PANTHER" id="PTHR15410">
    <property type="entry name" value="HIRA-INTERACTING PROTEIN 3"/>
    <property type="match status" value="1"/>
</dbReference>
<dbReference type="EMBL" id="AGSI01000002">
    <property type="protein sequence ID" value="EIE26849.1"/>
    <property type="molecule type" value="Genomic_DNA"/>
</dbReference>
<name>I0Z880_COCSC</name>
<evidence type="ECO:0000313" key="2">
    <source>
        <dbReference type="EMBL" id="EIE26849.1"/>
    </source>
</evidence>
<dbReference type="GO" id="GO:0005634">
    <property type="term" value="C:nucleus"/>
    <property type="evidence" value="ECO:0007669"/>
    <property type="project" value="TreeGrafter"/>
</dbReference>
<dbReference type="KEGG" id="csl:COCSUDRAFT_39825"/>
<dbReference type="eggNOG" id="ENOG502R2YK">
    <property type="taxonomic scope" value="Eukaryota"/>
</dbReference>
<organism evidence="2 3">
    <name type="scientific">Coccomyxa subellipsoidea (strain C-169)</name>
    <name type="common">Green microalga</name>
    <dbReference type="NCBI Taxonomy" id="574566"/>
    <lineage>
        <taxon>Eukaryota</taxon>
        <taxon>Viridiplantae</taxon>
        <taxon>Chlorophyta</taxon>
        <taxon>core chlorophytes</taxon>
        <taxon>Trebouxiophyceae</taxon>
        <taxon>Trebouxiophyceae incertae sedis</taxon>
        <taxon>Coccomyxaceae</taxon>
        <taxon>Coccomyxa</taxon>
        <taxon>Coccomyxa subellipsoidea</taxon>
    </lineage>
</organism>
<dbReference type="AlphaFoldDB" id="I0Z880"/>
<evidence type="ECO:0000313" key="3">
    <source>
        <dbReference type="Proteomes" id="UP000007264"/>
    </source>
</evidence>
<proteinExistence type="predicted"/>
<dbReference type="PANTHER" id="PTHR15410:SF2">
    <property type="entry name" value="HIRA-INTERACTING PROTEIN 3"/>
    <property type="match status" value="1"/>
</dbReference>
<feature type="compositionally biased region" description="Basic and acidic residues" evidence="1">
    <location>
        <begin position="100"/>
        <end position="128"/>
    </location>
</feature>
<keyword evidence="3" id="KW-1185">Reference proteome</keyword>